<protein>
    <submittedName>
        <fullName evidence="1">Uncharacterized protein</fullName>
    </submittedName>
</protein>
<evidence type="ECO:0000313" key="2">
    <source>
        <dbReference type="Proteomes" id="UP000001304"/>
    </source>
</evidence>
<reference evidence="1 2" key="1">
    <citation type="journal article" date="2010" name="Stand. Genomic Sci.">
        <title>Complete genome sequence of Ignisphaera aggregans type strain (AQ1.S1).</title>
        <authorList>
            <person name="Goker M."/>
            <person name="Held B."/>
            <person name="Lapidus A."/>
            <person name="Nolan M."/>
            <person name="Spring S."/>
            <person name="Yasawong M."/>
            <person name="Lucas S."/>
            <person name="Glavina Del Rio T."/>
            <person name="Tice H."/>
            <person name="Cheng J.F."/>
            <person name="Goodwin L."/>
            <person name="Tapia R."/>
            <person name="Pitluck S."/>
            <person name="Liolios K."/>
            <person name="Ivanova N."/>
            <person name="Mavromatis K."/>
            <person name="Mikhailova N."/>
            <person name="Pati A."/>
            <person name="Chen A."/>
            <person name="Palaniappan K."/>
            <person name="Brambilla E."/>
            <person name="Land M."/>
            <person name="Hauser L."/>
            <person name="Chang Y.J."/>
            <person name="Jeffries C.D."/>
            <person name="Brettin T."/>
            <person name="Detter J.C."/>
            <person name="Han C."/>
            <person name="Rohde M."/>
            <person name="Sikorski J."/>
            <person name="Woyke T."/>
            <person name="Bristow J."/>
            <person name="Eisen J.A."/>
            <person name="Markowitz V."/>
            <person name="Hugenholtz P."/>
            <person name="Kyrpides N.C."/>
            <person name="Klenk H.P."/>
        </authorList>
    </citation>
    <scope>NUCLEOTIDE SEQUENCE [LARGE SCALE GENOMIC DNA]</scope>
    <source>
        <strain evidence="2">DSM 17230 / JCM 13409 / AQ1.S1</strain>
    </source>
</reference>
<gene>
    <name evidence="1" type="ordered locus">Igag_1587</name>
</gene>
<organism evidence="1 2">
    <name type="scientific">Ignisphaera aggregans (strain DSM 17230 / JCM 13409 / AQ1.S1)</name>
    <dbReference type="NCBI Taxonomy" id="583356"/>
    <lineage>
        <taxon>Archaea</taxon>
        <taxon>Thermoproteota</taxon>
        <taxon>Thermoprotei</taxon>
        <taxon>Desulfurococcales</taxon>
        <taxon>Desulfurococcaceae</taxon>
        <taxon>Ignisphaera</taxon>
    </lineage>
</organism>
<dbReference type="EMBL" id="CP002098">
    <property type="protein sequence ID" value="ADM28389.1"/>
    <property type="molecule type" value="Genomic_DNA"/>
</dbReference>
<accession>E0SRD5</accession>
<dbReference type="AlphaFoldDB" id="E0SRD5"/>
<dbReference type="BioCyc" id="IAGG583356:GHAH-1579-MONOMER"/>
<dbReference type="Proteomes" id="UP000001304">
    <property type="component" value="Chromosome"/>
</dbReference>
<proteinExistence type="predicted"/>
<name>E0SRD5_IGNAA</name>
<keyword evidence="2" id="KW-1185">Reference proteome</keyword>
<dbReference type="HOGENOM" id="CLU_2534630_0_0_2"/>
<dbReference type="STRING" id="583356.Igag_1587"/>
<dbReference type="KEGG" id="iag:Igag_1587"/>
<sequence length="83" mass="9621">MSIAIECNGIGILAHSIRRELRDLISRYPWIRRSLRIVILTHRKLLIVIDNVVENNVAVKLITEILDRHSIKYALHMQAPLNT</sequence>
<evidence type="ECO:0000313" key="1">
    <source>
        <dbReference type="EMBL" id="ADM28389.1"/>
    </source>
</evidence>